<evidence type="ECO:0000256" key="1">
    <source>
        <dbReference type="SAM" id="MobiDB-lite"/>
    </source>
</evidence>
<dbReference type="AlphaFoldDB" id="A0A6I9R7T7"/>
<accession>A0A6I9R7T7</accession>
<feature type="compositionally biased region" description="Basic and acidic residues" evidence="1">
    <location>
        <begin position="285"/>
        <end position="295"/>
    </location>
</feature>
<gene>
    <name evidence="3" type="primary">LOC105044820</name>
</gene>
<feature type="region of interest" description="Disordered" evidence="1">
    <location>
        <begin position="1008"/>
        <end position="1045"/>
    </location>
</feature>
<feature type="compositionally biased region" description="Low complexity" evidence="1">
    <location>
        <begin position="935"/>
        <end position="945"/>
    </location>
</feature>
<dbReference type="PANTHER" id="PTHR31008:SF0">
    <property type="entry name" value="CSL1"/>
    <property type="match status" value="1"/>
</dbReference>
<dbReference type="OrthoDB" id="2020180at2759"/>
<feature type="compositionally biased region" description="Polar residues" evidence="1">
    <location>
        <begin position="396"/>
        <end position="407"/>
    </location>
</feature>
<evidence type="ECO:0000313" key="3">
    <source>
        <dbReference type="RefSeq" id="XP_010921151.1"/>
    </source>
</evidence>
<protein>
    <submittedName>
        <fullName evidence="3">COP1-interacting protein 7</fullName>
    </submittedName>
</protein>
<dbReference type="GeneID" id="105044820"/>
<feature type="region of interest" description="Disordered" evidence="1">
    <location>
        <begin position="880"/>
        <end position="915"/>
    </location>
</feature>
<feature type="region of interest" description="Disordered" evidence="1">
    <location>
        <begin position="927"/>
        <end position="974"/>
    </location>
</feature>
<reference evidence="3" key="1">
    <citation type="submission" date="2025-08" db="UniProtKB">
        <authorList>
            <consortium name="RefSeq"/>
        </authorList>
    </citation>
    <scope>IDENTIFICATION</scope>
</reference>
<organism evidence="2 3">
    <name type="scientific">Elaeis guineensis var. tenera</name>
    <name type="common">Oil palm</name>
    <dbReference type="NCBI Taxonomy" id="51953"/>
    <lineage>
        <taxon>Eukaryota</taxon>
        <taxon>Viridiplantae</taxon>
        <taxon>Streptophyta</taxon>
        <taxon>Embryophyta</taxon>
        <taxon>Tracheophyta</taxon>
        <taxon>Spermatophyta</taxon>
        <taxon>Magnoliopsida</taxon>
        <taxon>Liliopsida</taxon>
        <taxon>Arecaceae</taxon>
        <taxon>Arecoideae</taxon>
        <taxon>Cocoseae</taxon>
        <taxon>Elaeidinae</taxon>
        <taxon>Elaeis</taxon>
    </lineage>
</organism>
<dbReference type="RefSeq" id="XP_010921151.1">
    <property type="nucleotide sequence ID" value="XM_010922849.3"/>
</dbReference>
<feature type="compositionally biased region" description="Polar residues" evidence="1">
    <location>
        <begin position="885"/>
        <end position="896"/>
    </location>
</feature>
<evidence type="ECO:0000313" key="2">
    <source>
        <dbReference type="Proteomes" id="UP000504607"/>
    </source>
</evidence>
<feature type="region of interest" description="Disordered" evidence="1">
    <location>
        <begin position="270"/>
        <end position="295"/>
    </location>
</feature>
<feature type="compositionally biased region" description="Low complexity" evidence="1">
    <location>
        <begin position="409"/>
        <end position="423"/>
    </location>
</feature>
<keyword evidence="2" id="KW-1185">Reference proteome</keyword>
<feature type="compositionally biased region" description="Basic and acidic residues" evidence="1">
    <location>
        <begin position="430"/>
        <end position="439"/>
    </location>
</feature>
<dbReference type="Proteomes" id="UP000504607">
    <property type="component" value="Chromosome 1"/>
</dbReference>
<dbReference type="PANTHER" id="PTHR31008">
    <property type="entry name" value="COP1-INTERACTING PROTEIN-RELATED"/>
    <property type="match status" value="1"/>
</dbReference>
<proteinExistence type="predicted"/>
<feature type="compositionally biased region" description="Basic and acidic residues" evidence="1">
    <location>
        <begin position="368"/>
        <end position="380"/>
    </location>
</feature>
<feature type="compositionally biased region" description="Polar residues" evidence="1">
    <location>
        <begin position="270"/>
        <end position="284"/>
    </location>
</feature>
<dbReference type="KEGG" id="egu:105044820"/>
<dbReference type="InParanoid" id="A0A6I9R7T7"/>
<feature type="region of interest" description="Disordered" evidence="1">
    <location>
        <begin position="365"/>
        <end position="457"/>
    </location>
</feature>
<name>A0A6I9R7T7_ELAGV</name>
<sequence>MDPNAPLAYALFQLTPTRTRCDLVVFSVAGGGGEKIASGLLEPFLSHLRCARDEIPKGGYSITLRPHSTPPPAWFTKATLERFVRFVSTPEILERVVTIEKEILQIEDSIHLGEAPNLTGTDLTDQGNITLADSNKKKPAIPSELKVESHGHDAAQRENSKLCLQRSLETRQVVLLKEQGMAYARACVAGFELGHIEDLVSFADAFGASRLRSACLEFKELCKKKEKDKLWMDELAAMEAISRPAVSHLYTMPVGHVAAYQVEPNSTLDEASADTTNTSACSNTNKDDNMHEPSQEKLQSVNDNIFHGIPQAPIGLANDLPQYMYSFQGPVAQQMSPYQGYAFSGMQFSYPYYLGNLQNMQWPPCTEESDHGTMKNEDRHRRSNKPPHMKEKYSNGKANKSKQTTLGLQDGYSDQISSGSGSESIDELDHDMSPDRETLETGVTKKQRPKNKSSRTVVIRNINYISSKGKDGGSYGSSDESLVKDDFLDGDFLKDKVKNVVDSIQKHRKSSRHRNKERCHVMNSSKADYGENSSEAKVCDVEKSDESWQAFQNILMKEEEFDYNKMEHRTRGTVEVGDEYIIIKDPELTEQSVHSHPLDVEIENGTKHQPVATDSIIITKRDSNIADGRQMENFECDENYCRGLQRTQGVNEDVLYMQSTKPEGNVQDTPSNYMNEPFVLRNQRGEDWFVVSRSDRLTEAQLSTEHTLYEDDQAQAIHDDHKNSMETNEKKPLIDESFMVPTRSIINEQHISQWETDTSIISGITLVDATCHTDNMDHSKERVRSLHDCEPDDLQIVLERNPGIETVHWIPEIDYTAEITCAQVNEQNSGAETNSCTDNIVPPNCKESTRSGDIEKKSLHKNGGIEKKLLDKGSKVKVVRGSLGNGESNVFSSNRRPPTISKAAPQKSKIEKEEENRKRIEALLLERQKRITQRSASKTTNSTASKDSKTESKSTTGSLKHDGRISHSASQVKNKPKLHKLDIANTAKEKHMNGKNIKISEIVESTPLPPRFVNSEASYSRKKRVSNGSSATSKPIRKLLFEQAN</sequence>